<protein>
    <recommendedName>
        <fullName evidence="9">NUDE domain-containing protein</fullName>
    </recommendedName>
</protein>
<dbReference type="EMBL" id="ML122253">
    <property type="protein sequence ID" value="RPD64913.1"/>
    <property type="molecule type" value="Genomic_DNA"/>
</dbReference>
<evidence type="ECO:0000313" key="11">
    <source>
        <dbReference type="Proteomes" id="UP000313359"/>
    </source>
</evidence>
<feature type="compositionally biased region" description="Polar residues" evidence="8">
    <location>
        <begin position="356"/>
        <end position="365"/>
    </location>
</feature>
<accession>A0A5C2SM94</accession>
<feature type="compositionally biased region" description="Low complexity" evidence="8">
    <location>
        <begin position="412"/>
        <end position="428"/>
    </location>
</feature>
<dbReference type="AlphaFoldDB" id="A0A5C2SM94"/>
<feature type="compositionally biased region" description="Low complexity" evidence="8">
    <location>
        <begin position="547"/>
        <end position="572"/>
    </location>
</feature>
<feature type="compositionally biased region" description="Polar residues" evidence="8">
    <location>
        <begin position="537"/>
        <end position="546"/>
    </location>
</feature>
<dbReference type="GO" id="GO:0007059">
    <property type="term" value="P:chromosome segregation"/>
    <property type="evidence" value="ECO:0007669"/>
    <property type="project" value="TreeGrafter"/>
</dbReference>
<dbReference type="Gene3D" id="6.10.250.1080">
    <property type="match status" value="1"/>
</dbReference>
<feature type="compositionally biased region" description="Low complexity" evidence="8">
    <location>
        <begin position="333"/>
        <end position="355"/>
    </location>
</feature>
<dbReference type="InterPro" id="IPR033494">
    <property type="entry name" value="NUDE"/>
</dbReference>
<keyword evidence="3" id="KW-0963">Cytoplasm</keyword>
<evidence type="ECO:0000256" key="7">
    <source>
        <dbReference type="SAM" id="Coils"/>
    </source>
</evidence>
<evidence type="ECO:0000256" key="8">
    <source>
        <dbReference type="SAM" id="MobiDB-lite"/>
    </source>
</evidence>
<dbReference type="PANTHER" id="PTHR10921">
    <property type="entry name" value="NUCLEAR DISTRIBUTION PROTEIN NUDE HOMOLOG 1"/>
    <property type="match status" value="1"/>
</dbReference>
<evidence type="ECO:0000256" key="2">
    <source>
        <dbReference type="ARBA" id="ARBA00007429"/>
    </source>
</evidence>
<evidence type="ECO:0000256" key="3">
    <source>
        <dbReference type="ARBA" id="ARBA00022490"/>
    </source>
</evidence>
<dbReference type="STRING" id="1328759.A0A5C2SM94"/>
<feature type="region of interest" description="Disordered" evidence="8">
    <location>
        <begin position="390"/>
        <end position="695"/>
    </location>
</feature>
<gene>
    <name evidence="10" type="ORF">L227DRAFT_598321</name>
</gene>
<feature type="compositionally biased region" description="Polar residues" evidence="8">
    <location>
        <begin position="611"/>
        <end position="635"/>
    </location>
</feature>
<keyword evidence="6" id="KW-0206">Cytoskeleton</keyword>
<dbReference type="GO" id="GO:0047496">
    <property type="term" value="P:vesicle transport along microtubule"/>
    <property type="evidence" value="ECO:0007669"/>
    <property type="project" value="TreeGrafter"/>
</dbReference>
<dbReference type="GO" id="GO:0005874">
    <property type="term" value="C:microtubule"/>
    <property type="evidence" value="ECO:0007669"/>
    <property type="project" value="UniProtKB-KW"/>
</dbReference>
<feature type="coiled-coil region" evidence="7">
    <location>
        <begin position="46"/>
        <end position="210"/>
    </location>
</feature>
<dbReference type="InterPro" id="IPR006964">
    <property type="entry name" value="NUDE_dom"/>
</dbReference>
<dbReference type="GO" id="GO:0005871">
    <property type="term" value="C:kinesin complex"/>
    <property type="evidence" value="ECO:0007669"/>
    <property type="project" value="TreeGrafter"/>
</dbReference>
<evidence type="ECO:0000256" key="6">
    <source>
        <dbReference type="ARBA" id="ARBA00023212"/>
    </source>
</evidence>
<keyword evidence="4" id="KW-0493">Microtubule</keyword>
<evidence type="ECO:0000259" key="9">
    <source>
        <dbReference type="Pfam" id="PF04880"/>
    </source>
</evidence>
<evidence type="ECO:0000256" key="1">
    <source>
        <dbReference type="ARBA" id="ARBA00004245"/>
    </source>
</evidence>
<name>A0A5C2SM94_9APHY</name>
<keyword evidence="5 7" id="KW-0175">Coiled coil</keyword>
<feature type="compositionally biased region" description="Basic and acidic residues" evidence="8">
    <location>
        <begin position="448"/>
        <end position="458"/>
    </location>
</feature>
<dbReference type="Pfam" id="PF04880">
    <property type="entry name" value="NUDE_C"/>
    <property type="match status" value="1"/>
</dbReference>
<sequence length="695" mass="74571">MTAVLQATDILRKDRGMASLDDNAINGFSSSGTDWKAKYLEVADMLAETRAELDDFHHSSKELEEELERELERTEKSQQDLKVKVARAEQERDDWKAKFMHLQTTHNTTTTSLQRELDTLRQEHQKIKIQLRELEMGNDDLERNERAISSSLADVEQKYAKALEEKILLEHELLDKANVEEECQRMKDELRDANEEVNILKDQLAAAQQRALNVSAPSVDSSVPSLSLPHATPSLSDEDLLSVPTPPDLCLADLTPPPETPAKDFPSTPLPIVSPRPTKDVNPVTPPTALHKAGFPSRNGVSTPVNGIGSLARSATHPGLTASPSRLHPPRTPISRPISTRTTSTLANSTATTTSGVNSTASKSKGVQMVSEMRARVRILEQKIHTRVPRLRMGSVTNRTAANAMPPPPVPTKSSASPAPSTASSSRSTNHEDRFATIPKSQPKSRRQSVDFDADNRRTPGGADSSGWVLIMEDSPSPSKDKDKERRRTSSPPSGAPTAFRPMSTSSTDSPSSIGSSRAGSALSQSMMPTGIRRPQSRLSVSTEGRSSVSTTATTSTASSIPTPSSRPSTPTFLPIPSASFYGGGNAGLKRSTGPGLGAYSQPGQAGKRSSLGTSTNRSPTLESPTYSSHSNVTIRPTKITAIPAPGLGQSRIGKPTGARKSGGGSDLEPFFSDSGVTRRARSGSTTLLYGRNGS</sequence>
<keyword evidence="11" id="KW-1185">Reference proteome</keyword>
<proteinExistence type="inferred from homology"/>
<feature type="region of interest" description="Disordered" evidence="8">
    <location>
        <begin position="310"/>
        <end position="369"/>
    </location>
</feature>
<dbReference type="GO" id="GO:0000776">
    <property type="term" value="C:kinetochore"/>
    <property type="evidence" value="ECO:0007669"/>
    <property type="project" value="TreeGrafter"/>
</dbReference>
<dbReference type="GO" id="GO:0051642">
    <property type="term" value="P:centrosome localization"/>
    <property type="evidence" value="ECO:0007669"/>
    <property type="project" value="TreeGrafter"/>
</dbReference>
<evidence type="ECO:0000256" key="4">
    <source>
        <dbReference type="ARBA" id="ARBA00022701"/>
    </source>
</evidence>
<feature type="compositionally biased region" description="Low complexity" evidence="8">
    <location>
        <begin position="504"/>
        <end position="524"/>
    </location>
</feature>
<comment type="subcellular location">
    <subcellularLocation>
        <location evidence="1">Cytoplasm</location>
        <location evidence="1">Cytoskeleton</location>
    </subcellularLocation>
</comment>
<dbReference type="GO" id="GO:0008017">
    <property type="term" value="F:microtubule binding"/>
    <property type="evidence" value="ECO:0007669"/>
    <property type="project" value="InterPro"/>
</dbReference>
<dbReference type="GO" id="GO:0000132">
    <property type="term" value="P:establishment of mitotic spindle orientation"/>
    <property type="evidence" value="ECO:0007669"/>
    <property type="project" value="TreeGrafter"/>
</dbReference>
<dbReference type="OrthoDB" id="5877028at2759"/>
<feature type="domain" description="NUDE" evidence="9">
    <location>
        <begin position="151"/>
        <end position="263"/>
    </location>
</feature>
<organism evidence="10 11">
    <name type="scientific">Lentinus tigrinus ALCF2SS1-6</name>
    <dbReference type="NCBI Taxonomy" id="1328759"/>
    <lineage>
        <taxon>Eukaryota</taxon>
        <taxon>Fungi</taxon>
        <taxon>Dikarya</taxon>
        <taxon>Basidiomycota</taxon>
        <taxon>Agaricomycotina</taxon>
        <taxon>Agaricomycetes</taxon>
        <taxon>Polyporales</taxon>
        <taxon>Polyporaceae</taxon>
        <taxon>Lentinus</taxon>
    </lineage>
</organism>
<dbReference type="Proteomes" id="UP000313359">
    <property type="component" value="Unassembled WGS sequence"/>
</dbReference>
<feature type="compositionally biased region" description="Basic and acidic residues" evidence="8">
    <location>
        <begin position="479"/>
        <end position="488"/>
    </location>
</feature>
<evidence type="ECO:0000313" key="10">
    <source>
        <dbReference type="EMBL" id="RPD64913.1"/>
    </source>
</evidence>
<dbReference type="GO" id="GO:0007020">
    <property type="term" value="P:microtubule nucleation"/>
    <property type="evidence" value="ECO:0007669"/>
    <property type="project" value="TreeGrafter"/>
</dbReference>
<comment type="similarity">
    <text evidence="2">Belongs to the nudE family.</text>
</comment>
<feature type="region of interest" description="Disordered" evidence="8">
    <location>
        <begin position="216"/>
        <end position="283"/>
    </location>
</feature>
<dbReference type="PANTHER" id="PTHR10921:SF1">
    <property type="entry name" value="NUCLEAR DISTRIBUTION PROTEIN NUDE HOMOLOG"/>
    <property type="match status" value="1"/>
</dbReference>
<evidence type="ECO:0000256" key="5">
    <source>
        <dbReference type="ARBA" id="ARBA00023054"/>
    </source>
</evidence>
<reference evidence="10" key="1">
    <citation type="journal article" date="2018" name="Genome Biol. Evol.">
        <title>Genomics and development of Lentinus tigrinus, a white-rot wood-decaying mushroom with dimorphic fruiting bodies.</title>
        <authorList>
            <person name="Wu B."/>
            <person name="Xu Z."/>
            <person name="Knudson A."/>
            <person name="Carlson A."/>
            <person name="Chen N."/>
            <person name="Kovaka S."/>
            <person name="LaButti K."/>
            <person name="Lipzen A."/>
            <person name="Pennachio C."/>
            <person name="Riley R."/>
            <person name="Schakwitz W."/>
            <person name="Umezawa K."/>
            <person name="Ohm R.A."/>
            <person name="Grigoriev I.V."/>
            <person name="Nagy L.G."/>
            <person name="Gibbons J."/>
            <person name="Hibbett D."/>
        </authorList>
    </citation>
    <scope>NUCLEOTIDE SEQUENCE [LARGE SCALE GENOMIC DNA]</scope>
    <source>
        <strain evidence="10">ALCF2SS1-6</strain>
    </source>
</reference>
<feature type="compositionally biased region" description="Low complexity" evidence="8">
    <location>
        <begin position="216"/>
        <end position="229"/>
    </location>
</feature>